<sequence>MSADLTKLAKLLQELDDQMVACMKCGMCQAVCPVFSETMRESDVTRGKIALLERLAAEMINDAEGVQEALNRCLLCGSCGANCPSGVQISDIFIKARNIVNEYMGLSPVKKAILRGMVGNPKLFNMLLDFGSKFQNLMTAKASDAQGTRRAPLLEPFIGNRHFNPVATKSLHAKYGTIDTPAGKSGLRVLFFPGCVADKMYTNMGEACLKVFKHHGVGVWMPSTQACCGIPALSAGDKTAYDKMVKYNAEIFAEGEYDYIVAPCGSCISTIMKYWPKYGKEYPADVQAKIEKIAAKAMDINEFLVDVLGVKPEGDAPKGGKKVTFHDSCHLKKGLGVAEQPRDLIRLNKNYELVEMNEADRCCGCGGTFTLYHYDLSKQIGGRKRNNIVDTGAQIVSTGCPACMMQMNDMLSQNRDEVEVKHSIELYAETL</sequence>
<name>A0A1B7XG78_9BACT</name>
<dbReference type="PIRSF" id="PIRSF000139">
    <property type="entry name" value="Glc_ox_4Fe-4S"/>
    <property type="match status" value="1"/>
</dbReference>
<dbReference type="AlphaFoldDB" id="A0A1B7XG78"/>
<reference evidence="8 9" key="1">
    <citation type="submission" date="2015-01" db="EMBL/GenBank/DDBJ databases">
        <title>Desulfovibrio sp. JC271 draft genome sequence.</title>
        <authorList>
            <person name="Shivani Y."/>
            <person name="Subhash Y."/>
            <person name="Sasikala C."/>
            <person name="Ramana C.V."/>
        </authorList>
    </citation>
    <scope>NUCLEOTIDE SEQUENCE [LARGE SCALE GENOMIC DNA]</scope>
    <source>
        <strain evidence="8 9">JC271</strain>
    </source>
</reference>
<keyword evidence="5 6" id="KW-0411">Iron-sulfur</keyword>
<comment type="caution">
    <text evidence="8">The sequence shown here is derived from an EMBL/GenBank/DDBJ whole genome shotgun (WGS) entry which is preliminary data.</text>
</comment>
<keyword evidence="3" id="KW-0677">Repeat</keyword>
<dbReference type="PATRIC" id="fig|1560234.3.peg.3091"/>
<dbReference type="PANTHER" id="PTHR32479:SF20">
    <property type="entry name" value="GLYCOLATE OXIDASE IRON-SULFUR SUBUNIT"/>
    <property type="match status" value="1"/>
</dbReference>
<dbReference type="PANTHER" id="PTHR32479">
    <property type="entry name" value="GLYCOLATE OXIDASE IRON-SULFUR SUBUNIT"/>
    <property type="match status" value="1"/>
</dbReference>
<comment type="function">
    <text evidence="6">Component of a complex that catalyzes the oxidation of glycolate to glyoxylate.</text>
</comment>
<protein>
    <recommendedName>
        <fullName evidence="6">Glycolate oxidase iron-sulfur subunit</fullName>
        <ecNumber evidence="6">1.1.99.14</ecNumber>
    </recommendedName>
</protein>
<evidence type="ECO:0000313" key="9">
    <source>
        <dbReference type="Proteomes" id="UP000091979"/>
    </source>
</evidence>
<evidence type="ECO:0000259" key="7">
    <source>
        <dbReference type="PROSITE" id="PS51379"/>
    </source>
</evidence>
<dbReference type="InterPro" id="IPR004017">
    <property type="entry name" value="Cys_rich_dom"/>
</dbReference>
<dbReference type="SUPFAM" id="SSF46548">
    <property type="entry name" value="alpha-helical ferredoxin"/>
    <property type="match status" value="1"/>
</dbReference>
<dbReference type="OrthoDB" id="9770306at2"/>
<comment type="catalytic activity">
    <reaction evidence="6">
        <text>(R)-lactate + A = pyruvate + AH2</text>
        <dbReference type="Rhea" id="RHEA:15089"/>
        <dbReference type="ChEBI" id="CHEBI:13193"/>
        <dbReference type="ChEBI" id="CHEBI:15361"/>
        <dbReference type="ChEBI" id="CHEBI:16004"/>
        <dbReference type="ChEBI" id="CHEBI:17499"/>
    </reaction>
</comment>
<evidence type="ECO:0000313" key="8">
    <source>
        <dbReference type="EMBL" id="OBQ54523.1"/>
    </source>
</evidence>
<evidence type="ECO:0000256" key="4">
    <source>
        <dbReference type="ARBA" id="ARBA00023004"/>
    </source>
</evidence>
<dbReference type="PROSITE" id="PS51379">
    <property type="entry name" value="4FE4S_FER_2"/>
    <property type="match status" value="1"/>
</dbReference>
<evidence type="ECO:0000256" key="6">
    <source>
        <dbReference type="PIRNR" id="PIRNR000139"/>
    </source>
</evidence>
<keyword evidence="1 6" id="KW-0004">4Fe-4S</keyword>
<dbReference type="Gene3D" id="1.10.1060.10">
    <property type="entry name" value="Alpha-helical ferredoxin"/>
    <property type="match status" value="1"/>
</dbReference>
<dbReference type="InterPro" id="IPR017896">
    <property type="entry name" value="4Fe4S_Fe-S-bd"/>
</dbReference>
<dbReference type="RefSeq" id="WP_066853435.1">
    <property type="nucleotide sequence ID" value="NZ_JXMS01000007.1"/>
</dbReference>
<keyword evidence="6" id="KW-0249">Electron transport</keyword>
<evidence type="ECO:0000256" key="2">
    <source>
        <dbReference type="ARBA" id="ARBA00022723"/>
    </source>
</evidence>
<dbReference type="GO" id="GO:0019154">
    <property type="term" value="F:glycolate dehydrogenase activity"/>
    <property type="evidence" value="ECO:0007669"/>
    <property type="project" value="UniProtKB-EC"/>
</dbReference>
<dbReference type="EC" id="1.1.99.14" evidence="6"/>
<dbReference type="InterPro" id="IPR012257">
    <property type="entry name" value="Glc_ox_4Fe-4S"/>
</dbReference>
<dbReference type="PROSITE" id="PS00198">
    <property type="entry name" value="4FE4S_FER_1"/>
    <property type="match status" value="1"/>
</dbReference>
<dbReference type="InterPro" id="IPR017900">
    <property type="entry name" value="4Fe4S_Fe_S_CS"/>
</dbReference>
<dbReference type="GO" id="GO:0051539">
    <property type="term" value="F:4 iron, 4 sulfur cluster binding"/>
    <property type="evidence" value="ECO:0007669"/>
    <property type="project" value="UniProtKB-UniRule"/>
</dbReference>
<dbReference type="STRING" id="1560234.SP90_05580"/>
<organism evidence="8 9">
    <name type="scientific">Halodesulfovibrio spirochaetisodalis</name>
    <dbReference type="NCBI Taxonomy" id="1560234"/>
    <lineage>
        <taxon>Bacteria</taxon>
        <taxon>Pseudomonadati</taxon>
        <taxon>Thermodesulfobacteriota</taxon>
        <taxon>Desulfovibrionia</taxon>
        <taxon>Desulfovibrionales</taxon>
        <taxon>Desulfovibrionaceae</taxon>
        <taxon>Halodesulfovibrio</taxon>
    </lineage>
</organism>
<accession>A0A1B7XG78</accession>
<keyword evidence="2 6" id="KW-0479">Metal-binding</keyword>
<comment type="catalytic activity">
    <reaction evidence="6">
        <text>glycolate + A = glyoxylate + AH2</text>
        <dbReference type="Rhea" id="RHEA:21264"/>
        <dbReference type="ChEBI" id="CHEBI:13193"/>
        <dbReference type="ChEBI" id="CHEBI:17499"/>
        <dbReference type="ChEBI" id="CHEBI:29805"/>
        <dbReference type="ChEBI" id="CHEBI:36655"/>
        <dbReference type="EC" id="1.1.99.14"/>
    </reaction>
</comment>
<dbReference type="Proteomes" id="UP000091979">
    <property type="component" value="Unassembled WGS sequence"/>
</dbReference>
<keyword evidence="6" id="KW-0813">Transport</keyword>
<comment type="cofactor">
    <cofactor evidence="6">
        <name>[4Fe-4S] cluster</name>
        <dbReference type="ChEBI" id="CHEBI:49883"/>
    </cofactor>
    <text evidence="6">Binds 2 [4Fe-4S] clusters.</text>
</comment>
<keyword evidence="4 6" id="KW-0408">Iron</keyword>
<evidence type="ECO:0000256" key="3">
    <source>
        <dbReference type="ARBA" id="ARBA00022737"/>
    </source>
</evidence>
<gene>
    <name evidence="8" type="ORF">SP90_05580</name>
</gene>
<dbReference type="InterPro" id="IPR009051">
    <property type="entry name" value="Helical_ferredxn"/>
</dbReference>
<evidence type="ECO:0000256" key="1">
    <source>
        <dbReference type="ARBA" id="ARBA00022485"/>
    </source>
</evidence>
<proteinExistence type="predicted"/>
<dbReference type="EMBL" id="JXMS01000007">
    <property type="protein sequence ID" value="OBQ54523.1"/>
    <property type="molecule type" value="Genomic_DNA"/>
</dbReference>
<keyword evidence="9" id="KW-1185">Reference proteome</keyword>
<dbReference type="GO" id="GO:0046872">
    <property type="term" value="F:metal ion binding"/>
    <property type="evidence" value="ECO:0007669"/>
    <property type="project" value="UniProtKB-UniRule"/>
</dbReference>
<dbReference type="Pfam" id="PF02754">
    <property type="entry name" value="CCG"/>
    <property type="match status" value="2"/>
</dbReference>
<dbReference type="Pfam" id="PF13183">
    <property type="entry name" value="Fer4_8"/>
    <property type="match status" value="1"/>
</dbReference>
<evidence type="ECO:0000256" key="5">
    <source>
        <dbReference type="ARBA" id="ARBA00023014"/>
    </source>
</evidence>
<feature type="domain" description="4Fe-4S ferredoxin-type" evidence="7">
    <location>
        <begin position="11"/>
        <end position="42"/>
    </location>
</feature>